<dbReference type="PANTHER" id="PTHR44757">
    <property type="entry name" value="DIGUANYLATE CYCLASE DGCP"/>
    <property type="match status" value="1"/>
</dbReference>
<evidence type="ECO:0000313" key="5">
    <source>
        <dbReference type="EMBL" id="MBB6093826.1"/>
    </source>
</evidence>
<accession>A0A841HLS7</accession>
<dbReference type="SMART" id="SM00091">
    <property type="entry name" value="PAS"/>
    <property type="match status" value="1"/>
</dbReference>
<comment type="caution">
    <text evidence="5">The sequence shown here is derived from an EMBL/GenBank/DDBJ whole genome shotgun (WGS) entry which is preliminary data.</text>
</comment>
<dbReference type="PANTHER" id="PTHR44757:SF2">
    <property type="entry name" value="BIOFILM ARCHITECTURE MAINTENANCE PROTEIN MBAA"/>
    <property type="match status" value="1"/>
</dbReference>
<dbReference type="InterPro" id="IPR000160">
    <property type="entry name" value="GGDEF_dom"/>
</dbReference>
<dbReference type="Proteomes" id="UP000588068">
    <property type="component" value="Unassembled WGS sequence"/>
</dbReference>
<dbReference type="Pfam" id="PF00990">
    <property type="entry name" value="GGDEF"/>
    <property type="match status" value="1"/>
</dbReference>
<feature type="domain" description="PAS" evidence="2">
    <location>
        <begin position="240"/>
        <end position="310"/>
    </location>
</feature>
<dbReference type="SUPFAM" id="SSF55785">
    <property type="entry name" value="PYP-like sensor domain (PAS domain)"/>
    <property type="match status" value="1"/>
</dbReference>
<dbReference type="CDD" id="cd00130">
    <property type="entry name" value="PAS"/>
    <property type="match status" value="1"/>
</dbReference>
<dbReference type="InterPro" id="IPR000014">
    <property type="entry name" value="PAS"/>
</dbReference>
<dbReference type="InterPro" id="IPR029787">
    <property type="entry name" value="Nucleotide_cyclase"/>
</dbReference>
<proteinExistence type="predicted"/>
<dbReference type="InterPro" id="IPR035965">
    <property type="entry name" value="PAS-like_dom_sf"/>
</dbReference>
<dbReference type="SMART" id="SM00267">
    <property type="entry name" value="GGDEF"/>
    <property type="match status" value="1"/>
</dbReference>
<dbReference type="NCBIfam" id="TIGR00229">
    <property type="entry name" value="sensory_box"/>
    <property type="match status" value="1"/>
</dbReference>
<dbReference type="SUPFAM" id="SSF55073">
    <property type="entry name" value="Nucleotide cyclase"/>
    <property type="match status" value="1"/>
</dbReference>
<dbReference type="Gene3D" id="3.30.70.270">
    <property type="match status" value="1"/>
</dbReference>
<dbReference type="Pfam" id="PF05227">
    <property type="entry name" value="CHASE3"/>
    <property type="match status" value="1"/>
</dbReference>
<feature type="transmembrane region" description="Helical" evidence="1">
    <location>
        <begin position="201"/>
        <end position="223"/>
    </location>
</feature>
<dbReference type="InterPro" id="IPR013656">
    <property type="entry name" value="PAS_4"/>
</dbReference>
<dbReference type="InterPro" id="IPR043128">
    <property type="entry name" value="Rev_trsase/Diguanyl_cyclase"/>
</dbReference>
<dbReference type="InterPro" id="IPR052155">
    <property type="entry name" value="Biofilm_reg_signaling"/>
</dbReference>
<evidence type="ECO:0000256" key="1">
    <source>
        <dbReference type="SAM" id="Phobius"/>
    </source>
</evidence>
<dbReference type="NCBIfam" id="TIGR00254">
    <property type="entry name" value="GGDEF"/>
    <property type="match status" value="1"/>
</dbReference>
<feature type="domain" description="GGDEF" evidence="4">
    <location>
        <begin position="391"/>
        <end position="524"/>
    </location>
</feature>
<keyword evidence="1" id="KW-1133">Transmembrane helix</keyword>
<dbReference type="AlphaFoldDB" id="A0A841HLS7"/>
<feature type="transmembrane region" description="Helical" evidence="1">
    <location>
        <begin position="24"/>
        <end position="47"/>
    </location>
</feature>
<keyword evidence="1" id="KW-0472">Membrane</keyword>
<dbReference type="InterPro" id="IPR000700">
    <property type="entry name" value="PAS-assoc_C"/>
</dbReference>
<dbReference type="PROSITE" id="PS50887">
    <property type="entry name" value="GGDEF"/>
    <property type="match status" value="1"/>
</dbReference>
<protein>
    <submittedName>
        <fullName evidence="5">Diguanylate cyclase (GGDEF)-like protein/PAS domain S-box-containing protein</fullName>
    </submittedName>
</protein>
<sequence length="529" mass="58584">MLKDYVHQSPLETGFHKRVRRRRWLSVTAIFLVCGLVSLIAGVVALAHQLDAARVSIAERVETGARIRELQAMMVLLVDAETGQRGYMLTQKRRYLEPYEHAVVSFPAALSATRLAAVHDVHLSEQLRDIERLVDRKLTELAKTIRMYDEGHRGDALSLVQTDEGQRLMEEARATIVAAIEELRVRREAADRRVLSGSTAIARWALVTTIALILSIGFAAMQLRTMYTSGKRSEKALRTQTSILNLVIDEIPAIVAIVDVDGRYRLVNKSFERWRGRTRMHIIGKSIRELSGEEEHERSAPWMQRALKGETVTFEKDYPDANIKHLSVTYSPLVLEGGEIGGVVAIGHDVTEHRQERSRLQNLSQRDALTGLLNRSGFEGYLDSRGGEGVTGLTLMYVDLDHFKPVNDVHGHAAGDEVLRVFADRIQGMVRPSDAVARLGGDEFAIALSGLRSEADAHTIASDVIAAAERPIPIGEQSVVVSASVGVSFGTSADIDWRSMIERADDMLYRAKKSGRGRVSGLGSEEPRA</sequence>
<dbReference type="PROSITE" id="PS50113">
    <property type="entry name" value="PAC"/>
    <property type="match status" value="1"/>
</dbReference>
<dbReference type="PROSITE" id="PS50112">
    <property type="entry name" value="PAS"/>
    <property type="match status" value="1"/>
</dbReference>
<evidence type="ECO:0000259" key="4">
    <source>
        <dbReference type="PROSITE" id="PS50887"/>
    </source>
</evidence>
<keyword evidence="1" id="KW-0812">Transmembrane</keyword>
<reference evidence="5 6" key="1">
    <citation type="submission" date="2020-08" db="EMBL/GenBank/DDBJ databases">
        <title>Genomic Encyclopedia of Type Strains, Phase IV (KMG-IV): sequencing the most valuable type-strain genomes for metagenomic binning, comparative biology and taxonomic classification.</title>
        <authorList>
            <person name="Goeker M."/>
        </authorList>
    </citation>
    <scope>NUCLEOTIDE SEQUENCE [LARGE SCALE GENOMIC DNA]</scope>
    <source>
        <strain evidence="5 6">DSM 26723</strain>
    </source>
</reference>
<dbReference type="Gene3D" id="3.30.450.20">
    <property type="entry name" value="PAS domain"/>
    <property type="match status" value="1"/>
</dbReference>
<gene>
    <name evidence="5" type="ORF">HNQ60_002707</name>
</gene>
<keyword evidence="6" id="KW-1185">Reference proteome</keyword>
<name>A0A841HLS7_9GAMM</name>
<evidence type="ECO:0000259" key="2">
    <source>
        <dbReference type="PROSITE" id="PS50112"/>
    </source>
</evidence>
<dbReference type="CDD" id="cd01949">
    <property type="entry name" value="GGDEF"/>
    <property type="match status" value="1"/>
</dbReference>
<feature type="domain" description="PAC" evidence="3">
    <location>
        <begin position="308"/>
        <end position="362"/>
    </location>
</feature>
<dbReference type="Pfam" id="PF08448">
    <property type="entry name" value="PAS_4"/>
    <property type="match status" value="1"/>
</dbReference>
<dbReference type="RefSeq" id="WP_184332560.1">
    <property type="nucleotide sequence ID" value="NZ_JACHHZ010000003.1"/>
</dbReference>
<evidence type="ECO:0000313" key="6">
    <source>
        <dbReference type="Proteomes" id="UP000588068"/>
    </source>
</evidence>
<evidence type="ECO:0000259" key="3">
    <source>
        <dbReference type="PROSITE" id="PS50113"/>
    </source>
</evidence>
<dbReference type="EMBL" id="JACHHZ010000003">
    <property type="protein sequence ID" value="MBB6093826.1"/>
    <property type="molecule type" value="Genomic_DNA"/>
</dbReference>
<organism evidence="5 6">
    <name type="scientific">Povalibacter uvarum</name>
    <dbReference type="NCBI Taxonomy" id="732238"/>
    <lineage>
        <taxon>Bacteria</taxon>
        <taxon>Pseudomonadati</taxon>
        <taxon>Pseudomonadota</taxon>
        <taxon>Gammaproteobacteria</taxon>
        <taxon>Steroidobacterales</taxon>
        <taxon>Steroidobacteraceae</taxon>
        <taxon>Povalibacter</taxon>
    </lineage>
</organism>
<dbReference type="CDD" id="cd19410">
    <property type="entry name" value="HK9-like_sensor"/>
    <property type="match status" value="1"/>
</dbReference>
<dbReference type="InterPro" id="IPR007891">
    <property type="entry name" value="CHASE3"/>
</dbReference>